<dbReference type="OrthoDB" id="1466422at2"/>
<dbReference type="Proteomes" id="UP000196368">
    <property type="component" value="Unassembled WGS sequence"/>
</dbReference>
<accession>A0A1Y4DH86</accession>
<comment type="caution">
    <text evidence="1">The sequence shown here is derived from an EMBL/GenBank/DDBJ whole genome shotgun (WGS) entry which is preliminary data.</text>
</comment>
<protein>
    <submittedName>
        <fullName evidence="1">Uncharacterized protein</fullName>
    </submittedName>
</protein>
<proteinExistence type="predicted"/>
<name>A0A1Y4DH86_9BACT</name>
<organism evidence="1 2">
    <name type="scientific">Candidatus Avelusimicrobium gallicola</name>
    <dbReference type="NCBI Taxonomy" id="2562704"/>
    <lineage>
        <taxon>Bacteria</taxon>
        <taxon>Pseudomonadati</taxon>
        <taxon>Elusimicrobiota</taxon>
        <taxon>Elusimicrobia</taxon>
        <taxon>Elusimicrobiales</taxon>
        <taxon>Elusimicrobiaceae</taxon>
        <taxon>Candidatus Avelusimicrobium</taxon>
    </lineage>
</organism>
<dbReference type="AlphaFoldDB" id="A0A1Y4DH86"/>
<keyword evidence="2" id="KW-1185">Reference proteome</keyword>
<dbReference type="RefSeq" id="WP_087289215.1">
    <property type="nucleotide sequence ID" value="NZ_NFJD01000004.1"/>
</dbReference>
<gene>
    <name evidence="1" type="ORF">B5F75_06635</name>
</gene>
<evidence type="ECO:0000313" key="1">
    <source>
        <dbReference type="EMBL" id="OUO56288.1"/>
    </source>
</evidence>
<dbReference type="EMBL" id="NFJD01000004">
    <property type="protein sequence ID" value="OUO56288.1"/>
    <property type="molecule type" value="Genomic_DNA"/>
</dbReference>
<sequence length="143" mass="16303">MKYYQMALDLRRQQEVYYLANGAYAENLSDLDVDYSHVCQIRKDAPWMLECPFAEISNVATTFEGENQGSAQIKFFSRWQTPSSSATPEEMPSEKDSVQDFFLLLWYAHASVPNGVLCVPYTPLGKSVCNNIKSLNAEDLWID</sequence>
<evidence type="ECO:0000313" key="2">
    <source>
        <dbReference type="Proteomes" id="UP000196368"/>
    </source>
</evidence>
<reference evidence="2" key="1">
    <citation type="submission" date="2017-04" db="EMBL/GenBank/DDBJ databases">
        <title>Function of individual gut microbiota members based on whole genome sequencing of pure cultures obtained from chicken caecum.</title>
        <authorList>
            <person name="Medvecky M."/>
            <person name="Cejkova D."/>
            <person name="Polansky O."/>
            <person name="Karasova D."/>
            <person name="Kubasova T."/>
            <person name="Cizek A."/>
            <person name="Rychlik I."/>
        </authorList>
    </citation>
    <scope>NUCLEOTIDE SEQUENCE [LARGE SCALE GENOMIC DNA]</scope>
    <source>
        <strain evidence="2">An273</strain>
    </source>
</reference>